<protein>
    <submittedName>
        <fullName evidence="2">Uncharacterized protein</fullName>
    </submittedName>
</protein>
<name>A0A8H4IH65_9PEZI</name>
<evidence type="ECO:0000313" key="3">
    <source>
        <dbReference type="Proteomes" id="UP000572817"/>
    </source>
</evidence>
<dbReference type="EMBL" id="WWBZ02000082">
    <property type="protein sequence ID" value="KAF4301056.1"/>
    <property type="molecule type" value="Genomic_DNA"/>
</dbReference>
<feature type="compositionally biased region" description="Low complexity" evidence="1">
    <location>
        <begin position="268"/>
        <end position="277"/>
    </location>
</feature>
<gene>
    <name evidence="2" type="ORF">GTA08_BOTSDO10577</name>
</gene>
<feature type="region of interest" description="Disordered" evidence="1">
    <location>
        <begin position="252"/>
        <end position="288"/>
    </location>
</feature>
<dbReference type="PANTHER" id="PTHR38846">
    <property type="entry name" value="C3H1-TYPE DOMAIN-CONTAINING PROTEIN"/>
    <property type="match status" value="1"/>
</dbReference>
<accession>A0A8H4IH65</accession>
<dbReference type="OrthoDB" id="6105938at2759"/>
<organism evidence="2 3">
    <name type="scientific">Botryosphaeria dothidea</name>
    <dbReference type="NCBI Taxonomy" id="55169"/>
    <lineage>
        <taxon>Eukaryota</taxon>
        <taxon>Fungi</taxon>
        <taxon>Dikarya</taxon>
        <taxon>Ascomycota</taxon>
        <taxon>Pezizomycotina</taxon>
        <taxon>Dothideomycetes</taxon>
        <taxon>Dothideomycetes incertae sedis</taxon>
        <taxon>Botryosphaeriales</taxon>
        <taxon>Botryosphaeriaceae</taxon>
        <taxon>Botryosphaeria</taxon>
    </lineage>
</organism>
<comment type="caution">
    <text evidence="2">The sequence shown here is derived from an EMBL/GenBank/DDBJ whole genome shotgun (WGS) entry which is preliminary data.</text>
</comment>
<evidence type="ECO:0000313" key="2">
    <source>
        <dbReference type="EMBL" id="KAF4301056.1"/>
    </source>
</evidence>
<dbReference type="AlphaFoldDB" id="A0A8H4IH65"/>
<proteinExistence type="predicted"/>
<keyword evidence="3" id="KW-1185">Reference proteome</keyword>
<feature type="compositionally biased region" description="Acidic residues" evidence="1">
    <location>
        <begin position="258"/>
        <end position="267"/>
    </location>
</feature>
<dbReference type="PANTHER" id="PTHR38846:SF1">
    <property type="entry name" value="C3H1-TYPE DOMAIN-CONTAINING PROTEIN"/>
    <property type="match status" value="1"/>
</dbReference>
<sequence length="420" mass="48734">MAPPGPCEGSPVFFTNFPGYIFNASATCLENFKELSAQRGWSVGSSNWNLNWRKCFGRSYTYDQDPLDTPSEDEACFAFFEAFPDYQVDCNTTVFENFKRLALRRRWFVDSPTWRRQWRTCFGCAFKMDNPSAISLQSTFFSTFQDYRMDSSIAIIENFKRLALHRGWTVNSTTWRRHWHTCFGRAYTEDENPFNNHAQSTYFADFPNYCVDHSVSILENFKRLSIKSGWAVASPMWLRQWRTCFGREYTEPENPFSESDEEEDSDTDFGGSSDISIASTGDPEDFRPVPAITLDAQFARMALDDGIEADTDEYDELRAAFYQDEFGRLFGRSKDVLANWQNLCRIAGVEVGTSITQCKKAFHSVHINIVNMINYQRGAEELIKFASFKEFRAYTLRGRVFMKKRAKENTLLRALLRKLF</sequence>
<evidence type="ECO:0000256" key="1">
    <source>
        <dbReference type="SAM" id="MobiDB-lite"/>
    </source>
</evidence>
<dbReference type="Proteomes" id="UP000572817">
    <property type="component" value="Unassembled WGS sequence"/>
</dbReference>
<reference evidence="2" key="1">
    <citation type="submission" date="2020-04" db="EMBL/GenBank/DDBJ databases">
        <title>Genome Assembly and Annotation of Botryosphaeria dothidea sdau 11-99, a Latent Pathogen of Apple Fruit Ring Rot in China.</title>
        <authorList>
            <person name="Yu C."/>
            <person name="Diao Y."/>
            <person name="Lu Q."/>
            <person name="Zhao J."/>
            <person name="Cui S."/>
            <person name="Peng C."/>
            <person name="He B."/>
            <person name="Liu H."/>
        </authorList>
    </citation>
    <scope>NUCLEOTIDE SEQUENCE [LARGE SCALE GENOMIC DNA]</scope>
    <source>
        <strain evidence="2">Sdau11-99</strain>
    </source>
</reference>